<evidence type="ECO:0000256" key="4">
    <source>
        <dbReference type="ARBA" id="ARBA00023136"/>
    </source>
</evidence>
<feature type="transmembrane region" description="Helical" evidence="6">
    <location>
        <begin position="115"/>
        <end position="135"/>
    </location>
</feature>
<accession>A0AAW2VTU3</accession>
<dbReference type="GO" id="GO:0016020">
    <property type="term" value="C:membrane"/>
    <property type="evidence" value="ECO:0007669"/>
    <property type="project" value="UniProtKB-SubCell"/>
</dbReference>
<dbReference type="InterPro" id="IPR003406">
    <property type="entry name" value="Glyco_trans_14"/>
</dbReference>
<dbReference type="Pfam" id="PF02485">
    <property type="entry name" value="Branch"/>
    <property type="match status" value="1"/>
</dbReference>
<dbReference type="EMBL" id="JACGWN010000009">
    <property type="protein sequence ID" value="KAL0433084.1"/>
    <property type="molecule type" value="Genomic_DNA"/>
</dbReference>
<comment type="caution">
    <text evidence="7">The sequence shown here is derived from an EMBL/GenBank/DDBJ whole genome shotgun (WGS) entry which is preliminary data.</text>
</comment>
<dbReference type="GO" id="GO:0015020">
    <property type="term" value="F:glucuronosyltransferase activity"/>
    <property type="evidence" value="ECO:0007669"/>
    <property type="project" value="InterPro"/>
</dbReference>
<protein>
    <submittedName>
        <fullName evidence="7">Beta-glucuronosyltransferase GlcAT14A</fullName>
    </submittedName>
</protein>
<dbReference type="InterPro" id="IPR044610">
    <property type="entry name" value="GLCAT14A/B/C"/>
</dbReference>
<evidence type="ECO:0000256" key="6">
    <source>
        <dbReference type="SAM" id="Phobius"/>
    </source>
</evidence>
<keyword evidence="3" id="KW-0808">Transferase</keyword>
<keyword evidence="5" id="KW-0325">Glycoprotein</keyword>
<gene>
    <name evidence="7" type="ORF">Slati_2642700</name>
</gene>
<evidence type="ECO:0000313" key="7">
    <source>
        <dbReference type="EMBL" id="KAL0433084.1"/>
    </source>
</evidence>
<name>A0AAW2VTU3_9LAMI</name>
<reference evidence="7" key="2">
    <citation type="journal article" date="2024" name="Plant">
        <title>Genomic evolution and insights into agronomic trait innovations of Sesamum species.</title>
        <authorList>
            <person name="Miao H."/>
            <person name="Wang L."/>
            <person name="Qu L."/>
            <person name="Liu H."/>
            <person name="Sun Y."/>
            <person name="Le M."/>
            <person name="Wang Q."/>
            <person name="Wei S."/>
            <person name="Zheng Y."/>
            <person name="Lin W."/>
            <person name="Duan Y."/>
            <person name="Cao H."/>
            <person name="Xiong S."/>
            <person name="Wang X."/>
            <person name="Wei L."/>
            <person name="Li C."/>
            <person name="Ma Q."/>
            <person name="Ju M."/>
            <person name="Zhao R."/>
            <person name="Li G."/>
            <person name="Mu C."/>
            <person name="Tian Q."/>
            <person name="Mei H."/>
            <person name="Zhang T."/>
            <person name="Gao T."/>
            <person name="Zhang H."/>
        </authorList>
    </citation>
    <scope>NUCLEOTIDE SEQUENCE</scope>
    <source>
        <strain evidence="7">KEN1</strain>
    </source>
</reference>
<reference evidence="7" key="1">
    <citation type="submission" date="2020-06" db="EMBL/GenBank/DDBJ databases">
        <authorList>
            <person name="Li T."/>
            <person name="Hu X."/>
            <person name="Zhang T."/>
            <person name="Song X."/>
            <person name="Zhang H."/>
            <person name="Dai N."/>
            <person name="Sheng W."/>
            <person name="Hou X."/>
            <person name="Wei L."/>
        </authorList>
    </citation>
    <scope>NUCLEOTIDE SEQUENCE</scope>
    <source>
        <strain evidence="7">KEN1</strain>
        <tissue evidence="7">Leaf</tissue>
    </source>
</reference>
<evidence type="ECO:0000256" key="5">
    <source>
        <dbReference type="ARBA" id="ARBA00023180"/>
    </source>
</evidence>
<proteinExistence type="predicted"/>
<comment type="subcellular location">
    <subcellularLocation>
        <location evidence="1">Membrane</location>
        <topology evidence="1">Single-pass type II membrane protein</topology>
    </subcellularLocation>
</comment>
<dbReference type="PANTHER" id="PTHR45719">
    <property type="entry name" value="GLYCOSYLTRANSFERASE"/>
    <property type="match status" value="1"/>
</dbReference>
<dbReference type="AlphaFoldDB" id="A0AAW2VTU3"/>
<evidence type="ECO:0000256" key="2">
    <source>
        <dbReference type="ARBA" id="ARBA00022676"/>
    </source>
</evidence>
<dbReference type="PANTHER" id="PTHR45719:SF10">
    <property type="entry name" value="CORE-2_I-BRANCHING BETA-1,6-N-ACETYLGLUCOSAMINYLTRANSFERASE FAMILY PROTEIN"/>
    <property type="match status" value="1"/>
</dbReference>
<organism evidence="7">
    <name type="scientific">Sesamum latifolium</name>
    <dbReference type="NCBI Taxonomy" id="2727402"/>
    <lineage>
        <taxon>Eukaryota</taxon>
        <taxon>Viridiplantae</taxon>
        <taxon>Streptophyta</taxon>
        <taxon>Embryophyta</taxon>
        <taxon>Tracheophyta</taxon>
        <taxon>Spermatophyta</taxon>
        <taxon>Magnoliopsida</taxon>
        <taxon>eudicotyledons</taxon>
        <taxon>Gunneridae</taxon>
        <taxon>Pentapetalae</taxon>
        <taxon>asterids</taxon>
        <taxon>lamiids</taxon>
        <taxon>Lamiales</taxon>
        <taxon>Pedaliaceae</taxon>
        <taxon>Sesamum</taxon>
    </lineage>
</organism>
<sequence length="521" mass="58470">MVEGVREIGERFGKLELAIAGEQLPLHSTPNKILPIFVDWNSHLLCDFLYSTPQQRAHLTHCAKRKVESESTPHHHTYRKNKNQDALLLKQEPRNAPPPATLRQQYPAAAGIPSLYILLGTTLFSLLLVLSLTTAPTRPPLPSRPHPALFPRHQRILFHDNENDQINPQDPLPPPRPPSLAYLISGSVNDSGRILRLLYSVYHPRNQYLLHLDRSAGQTERDTLAVTVQSVALFRAAQNVHVVGKADYVFSSGPSALSSTLHGASLLLRLSSNWDWFINLSAADYPLITQDDLLHILSYLPRDLNFVNHTSYIGWRESKKLKPIIVDPALFLDENSEMFFATQERPLPDAYRLFTGSSTPVLSRKFVEFCILGTDNLPRTLLMYLSNTPASTSVYFPTVLCNSPRFNRTTINHSFCYASLDSRRRPSFMNSSNFDELIQSGAAFASPFRANDLVLDHIDQEVLQRTPGKPVPGGWCLGDPGEDECSVWGDADVLKPGRGAKRLERRLIELLSKGTTQCIDE</sequence>
<keyword evidence="2" id="KW-0328">Glycosyltransferase</keyword>
<evidence type="ECO:0000256" key="1">
    <source>
        <dbReference type="ARBA" id="ARBA00004606"/>
    </source>
</evidence>
<evidence type="ECO:0000256" key="3">
    <source>
        <dbReference type="ARBA" id="ARBA00022679"/>
    </source>
</evidence>
<keyword evidence="4 6" id="KW-0472">Membrane</keyword>
<keyword evidence="6" id="KW-0812">Transmembrane</keyword>
<keyword evidence="6" id="KW-1133">Transmembrane helix</keyword>